<dbReference type="Proteomes" id="UP001565369">
    <property type="component" value="Unassembled WGS sequence"/>
</dbReference>
<keyword evidence="1" id="KW-0812">Transmembrane</keyword>
<feature type="transmembrane region" description="Helical" evidence="1">
    <location>
        <begin position="40"/>
        <end position="64"/>
    </location>
</feature>
<keyword evidence="1" id="KW-1133">Transmembrane helix</keyword>
<evidence type="ECO:0000256" key="1">
    <source>
        <dbReference type="SAM" id="Phobius"/>
    </source>
</evidence>
<keyword evidence="1" id="KW-0472">Membrane</keyword>
<gene>
    <name evidence="2" type="ORF">ABIG07_005062</name>
</gene>
<evidence type="ECO:0000313" key="2">
    <source>
        <dbReference type="EMBL" id="MEY9456114.1"/>
    </source>
</evidence>
<dbReference type="EMBL" id="JBGBZJ010000003">
    <property type="protein sequence ID" value="MEY9456114.1"/>
    <property type="molecule type" value="Genomic_DNA"/>
</dbReference>
<accession>A0ABV4FWY9</accession>
<protein>
    <submittedName>
        <fullName evidence="2">Uncharacterized protein</fullName>
    </submittedName>
</protein>
<proteinExistence type="predicted"/>
<reference evidence="2 3" key="1">
    <citation type="submission" date="2024-07" db="EMBL/GenBank/DDBJ databases">
        <title>Genomic Encyclopedia of Type Strains, Phase V (KMG-V): Genome sequencing to study the core and pangenomes of soil and plant-associated prokaryotes.</title>
        <authorList>
            <person name="Whitman W."/>
        </authorList>
    </citation>
    <scope>NUCLEOTIDE SEQUENCE [LARGE SCALE GENOMIC DNA]</scope>
    <source>
        <strain evidence="2 3">USDA 152</strain>
    </source>
</reference>
<name>A0ABV4FWY9_9BRAD</name>
<organism evidence="2 3">
    <name type="scientific">Bradyrhizobium ottawaense</name>
    <dbReference type="NCBI Taxonomy" id="931866"/>
    <lineage>
        <taxon>Bacteria</taxon>
        <taxon>Pseudomonadati</taxon>
        <taxon>Pseudomonadota</taxon>
        <taxon>Alphaproteobacteria</taxon>
        <taxon>Hyphomicrobiales</taxon>
        <taxon>Nitrobacteraceae</taxon>
        <taxon>Bradyrhizobium</taxon>
    </lineage>
</organism>
<sequence>MAWLGLSELWRWCTTGALLTYSRGMDHVTRWQLITCESHFVSLFIIYGVVAATGVTICTMQCLLIRRWGLKKLAAGQ</sequence>
<comment type="caution">
    <text evidence="2">The sequence shown here is derived from an EMBL/GenBank/DDBJ whole genome shotgun (WGS) entry which is preliminary data.</text>
</comment>
<keyword evidence="3" id="KW-1185">Reference proteome</keyword>
<evidence type="ECO:0000313" key="3">
    <source>
        <dbReference type="Proteomes" id="UP001565369"/>
    </source>
</evidence>